<reference evidence="2 4" key="3">
    <citation type="submission" date="2018-11" db="EMBL/GenBank/DDBJ databases">
        <authorList>
            <consortium name="Pathogen Informatics"/>
        </authorList>
    </citation>
    <scope>NUCLEOTIDE SEQUENCE [LARGE SCALE GENOMIC DNA]</scope>
</reference>
<dbReference type="EMBL" id="ADBV01012439">
    <property type="protein sequence ID" value="EJW74329.1"/>
    <property type="molecule type" value="Genomic_DNA"/>
</dbReference>
<accession>J9EFY6</accession>
<dbReference type="Proteomes" id="UP000004810">
    <property type="component" value="Unassembled WGS sequence"/>
</dbReference>
<dbReference type="InParanoid" id="J9EFY6"/>
<evidence type="ECO:0000313" key="2">
    <source>
        <dbReference type="EMBL" id="VDM06806.1"/>
    </source>
</evidence>
<protein>
    <submittedName>
        <fullName evidence="1">Uncharacterized protein</fullName>
    </submittedName>
</protein>
<evidence type="ECO:0000313" key="3">
    <source>
        <dbReference type="Proteomes" id="UP000004810"/>
    </source>
</evidence>
<gene>
    <name evidence="2" type="ORF">WBA_LOCUS192</name>
    <name evidence="1" type="ORF">WUBG_14765</name>
</gene>
<sequence>MLSQRETPFPLLLSFFSYPTQPTAFAMYPLLISNDFEQNEKNESKLSLPSLQPATMIRQEEEIIVIGSGDAGINCCD</sequence>
<evidence type="ECO:0000313" key="1">
    <source>
        <dbReference type="EMBL" id="EJW74329.1"/>
    </source>
</evidence>
<organism evidence="1 3">
    <name type="scientific">Wuchereria bancrofti</name>
    <dbReference type="NCBI Taxonomy" id="6293"/>
    <lineage>
        <taxon>Eukaryota</taxon>
        <taxon>Metazoa</taxon>
        <taxon>Ecdysozoa</taxon>
        <taxon>Nematoda</taxon>
        <taxon>Chromadorea</taxon>
        <taxon>Rhabditida</taxon>
        <taxon>Spirurina</taxon>
        <taxon>Spiruromorpha</taxon>
        <taxon>Filarioidea</taxon>
        <taxon>Onchocercidae</taxon>
        <taxon>Wuchereria</taxon>
    </lineage>
</organism>
<dbReference type="Proteomes" id="UP000270924">
    <property type="component" value="Unassembled WGS sequence"/>
</dbReference>
<proteinExistence type="predicted"/>
<keyword evidence="4" id="KW-1185">Reference proteome</keyword>
<dbReference type="AlphaFoldDB" id="J9EFY6"/>
<reference evidence="3" key="2">
    <citation type="submission" date="2012-08" db="EMBL/GenBank/DDBJ databases">
        <title>The Genome Sequence of Wuchereria bancrofti.</title>
        <authorList>
            <person name="Nutman T.B."/>
            <person name="Fink D.L."/>
            <person name="Russ C."/>
            <person name="Young S."/>
            <person name="Zeng Q."/>
            <person name="Koehrsen M."/>
            <person name="Alvarado L."/>
            <person name="Berlin A."/>
            <person name="Chapman S.B."/>
            <person name="Chen Z."/>
            <person name="Freedman E."/>
            <person name="Gellesch M."/>
            <person name="Goldberg J."/>
            <person name="Griggs A."/>
            <person name="Gujja S."/>
            <person name="Heilman E.R."/>
            <person name="Heiman D."/>
            <person name="Hepburn T."/>
            <person name="Howarth C."/>
            <person name="Jen D."/>
            <person name="Larson L."/>
            <person name="Lewis B."/>
            <person name="Mehta T."/>
            <person name="Park D."/>
            <person name="Pearson M."/>
            <person name="Roberts A."/>
            <person name="Saif S."/>
            <person name="Shea T."/>
            <person name="Shenoy N."/>
            <person name="Sisk P."/>
            <person name="Stolte C."/>
            <person name="Sykes S."/>
            <person name="Walk T."/>
            <person name="White J."/>
            <person name="Yandava C."/>
            <person name="Haas B."/>
            <person name="Henn M.R."/>
            <person name="Nusbaum C."/>
            <person name="Birren B."/>
        </authorList>
    </citation>
    <scope>NUCLEOTIDE SEQUENCE [LARGE SCALE GENOMIC DNA]</scope>
    <source>
        <strain evidence="3">NA</strain>
    </source>
</reference>
<reference evidence="1" key="1">
    <citation type="submission" date="2012-08" db="EMBL/GenBank/DDBJ databases">
        <title>The Genome Sequence of Wuchereria bancrofti.</title>
        <authorList>
            <consortium name="The Broad Institute Genome Sequencing Platform"/>
            <consortium name="Broad Institute Genome Sequencing Center for Infectious Disease"/>
            <person name="Nutman T.B."/>
            <person name="Fink D.L."/>
            <person name="Russ C."/>
            <person name="Young S."/>
            <person name="Zeng Q."/>
            <person name="Koehrsen M."/>
            <person name="Alvarado L."/>
            <person name="Berlin A."/>
            <person name="Borenstein D."/>
            <person name="Chapman S.B."/>
            <person name="Chen Z."/>
            <person name="Engels R."/>
            <person name="Freedman E."/>
            <person name="Gellesch M."/>
            <person name="Goldberg J."/>
            <person name="Griggs A."/>
            <person name="Gujja S."/>
            <person name="Heilman E.R."/>
            <person name="Heiman D."/>
            <person name="Hepburn T."/>
            <person name="Howarth C."/>
            <person name="Jen D."/>
            <person name="Larson L."/>
            <person name="Lewis B."/>
            <person name="Mehta T."/>
            <person name="Park D."/>
            <person name="Pearson M."/>
            <person name="Richards J."/>
            <person name="Roberts A."/>
            <person name="Saif S."/>
            <person name="Shea T."/>
            <person name="Shenoy N."/>
            <person name="Sisk P."/>
            <person name="Stolte C."/>
            <person name="Sykes S."/>
            <person name="Walk T."/>
            <person name="White J."/>
            <person name="Yandava C."/>
            <person name="Haas B."/>
            <person name="Henn M.R."/>
            <person name="Nusbaum C."/>
            <person name="Birren B."/>
        </authorList>
    </citation>
    <scope>NUCLEOTIDE SEQUENCE</scope>
</reference>
<evidence type="ECO:0000313" key="4">
    <source>
        <dbReference type="Proteomes" id="UP000270924"/>
    </source>
</evidence>
<name>J9EFY6_WUCBA</name>
<dbReference type="EMBL" id="UYWW01000020">
    <property type="protein sequence ID" value="VDM06806.1"/>
    <property type="molecule type" value="Genomic_DNA"/>
</dbReference>